<dbReference type="PANTHER" id="PTHR12480:SF6">
    <property type="entry name" value="2-OXOGLUTARATE AND IRON-DEPENDENT OXYGENASE JMJD4"/>
    <property type="match status" value="1"/>
</dbReference>
<dbReference type="GO" id="GO:0005634">
    <property type="term" value="C:nucleus"/>
    <property type="evidence" value="ECO:0007669"/>
    <property type="project" value="TreeGrafter"/>
</dbReference>
<dbReference type="GO" id="GO:0043565">
    <property type="term" value="F:sequence-specific DNA binding"/>
    <property type="evidence" value="ECO:0007669"/>
    <property type="project" value="TreeGrafter"/>
</dbReference>
<dbReference type="InterPro" id="IPR003347">
    <property type="entry name" value="JmjC_dom"/>
</dbReference>
<keyword evidence="4" id="KW-1185">Reference proteome</keyword>
<dbReference type="EMBL" id="JBCAWK010000006">
    <property type="protein sequence ID" value="KAK8854494.1"/>
    <property type="molecule type" value="Genomic_DNA"/>
</dbReference>
<dbReference type="PANTHER" id="PTHR12480">
    <property type="entry name" value="ARGININE DEMETHYLASE AND LYSYL-HYDROXYLASE JMJD"/>
    <property type="match status" value="1"/>
</dbReference>
<dbReference type="GeneID" id="92180490"/>
<organism evidence="3 4">
    <name type="scientific">Kwoniella newhampshirensis</name>
    <dbReference type="NCBI Taxonomy" id="1651941"/>
    <lineage>
        <taxon>Eukaryota</taxon>
        <taxon>Fungi</taxon>
        <taxon>Dikarya</taxon>
        <taxon>Basidiomycota</taxon>
        <taxon>Agaricomycotina</taxon>
        <taxon>Tremellomycetes</taxon>
        <taxon>Tremellales</taxon>
        <taxon>Cryptococcaceae</taxon>
        <taxon>Kwoniella</taxon>
    </lineage>
</organism>
<protein>
    <recommendedName>
        <fullName evidence="2">JmjC domain-containing protein</fullName>
    </recommendedName>
</protein>
<dbReference type="KEGG" id="kne:92180490"/>
<dbReference type="InterPro" id="IPR050910">
    <property type="entry name" value="JMJD6_ArgDemeth/LysHydrox"/>
</dbReference>
<dbReference type="Pfam" id="PF02373">
    <property type="entry name" value="JmjC"/>
    <property type="match status" value="1"/>
</dbReference>
<feature type="region of interest" description="Disordered" evidence="1">
    <location>
        <begin position="174"/>
        <end position="195"/>
    </location>
</feature>
<dbReference type="GO" id="GO:0016706">
    <property type="term" value="F:2-oxoglutarate-dependent dioxygenase activity"/>
    <property type="evidence" value="ECO:0007669"/>
    <property type="project" value="TreeGrafter"/>
</dbReference>
<gene>
    <name evidence="3" type="ORF">IAR55_003232</name>
</gene>
<proteinExistence type="predicted"/>
<dbReference type="RefSeq" id="XP_066802732.1">
    <property type="nucleotide sequence ID" value="XM_066946340.1"/>
</dbReference>
<dbReference type="GO" id="GO:0005737">
    <property type="term" value="C:cytoplasm"/>
    <property type="evidence" value="ECO:0007669"/>
    <property type="project" value="TreeGrafter"/>
</dbReference>
<dbReference type="SMART" id="SM00558">
    <property type="entry name" value="JmjC"/>
    <property type="match status" value="1"/>
</dbReference>
<dbReference type="GO" id="GO:0045905">
    <property type="term" value="P:positive regulation of translational termination"/>
    <property type="evidence" value="ECO:0007669"/>
    <property type="project" value="TreeGrafter"/>
</dbReference>
<reference evidence="3 4" key="1">
    <citation type="journal article" date="2024" name="bioRxiv">
        <title>Comparative genomics of Cryptococcus and Kwoniella reveals pathogenesis evolution and contrasting karyotype dynamics via intercentromeric recombination or chromosome fusion.</title>
        <authorList>
            <person name="Coelho M.A."/>
            <person name="David-Palma M."/>
            <person name="Shea T."/>
            <person name="Bowers K."/>
            <person name="McGinley-Smith S."/>
            <person name="Mohammad A.W."/>
            <person name="Gnirke A."/>
            <person name="Yurkov A.M."/>
            <person name="Nowrousian M."/>
            <person name="Sun S."/>
            <person name="Cuomo C.A."/>
            <person name="Heitman J."/>
        </authorList>
    </citation>
    <scope>NUCLEOTIDE SEQUENCE [LARGE SCALE GENOMIC DNA]</scope>
    <source>
        <strain evidence="3 4">CBS 13917</strain>
    </source>
</reference>
<evidence type="ECO:0000313" key="4">
    <source>
        <dbReference type="Proteomes" id="UP001388673"/>
    </source>
</evidence>
<dbReference type="PROSITE" id="PS51184">
    <property type="entry name" value="JMJC"/>
    <property type="match status" value="1"/>
</dbReference>
<evidence type="ECO:0000256" key="1">
    <source>
        <dbReference type="SAM" id="MobiDB-lite"/>
    </source>
</evidence>
<evidence type="ECO:0000259" key="2">
    <source>
        <dbReference type="PROSITE" id="PS51184"/>
    </source>
</evidence>
<feature type="domain" description="JmjC" evidence="2">
    <location>
        <begin position="173"/>
        <end position="316"/>
    </location>
</feature>
<dbReference type="AlphaFoldDB" id="A0AAW0YM36"/>
<name>A0AAW0YM36_9TREE</name>
<evidence type="ECO:0000313" key="3">
    <source>
        <dbReference type="EMBL" id="KAK8854494.1"/>
    </source>
</evidence>
<accession>A0AAW0YM36</accession>
<sequence>MSRVTPLSAGEEDEISQLLDNIPARPYPTYDELTYDRFLNDHLIPNTPFLLSSKTTSTWPASHKFRLAPAFSSSSYSSYQAGPSRPNLSALRPYAHHVVPIANTLRPQYSEFERTERPLGDVLDQWEGGGAGDGRGGGRGMYVKDWHLMAEIEGEGRGVEEIYEVPECLRDDWLNPPYTPSPRPPSSGRSKSTSASTSDFRFTYLGPALTYTPLHRDVYGSYSWSANIVGRKIWWLFPPDRLEAVRDENGELVFDVRRLEVQGGGIKVLQEEGEVIFVPSGWHHQVVNVDFCISINHNFFSSPTLLSIYNTLCLAQIRVEDAISDVKEMIIERLGRNSDGWEKEWVEEVQGLLERDAGWGWRGFWRTIVQNLKDPPAPQRLSPPKEMRNAWIKEVIHLYQQRREWVILEDVTRTIASIEGTLGVPVQ</sequence>
<feature type="compositionally biased region" description="Low complexity" evidence="1">
    <location>
        <begin position="186"/>
        <end position="195"/>
    </location>
</feature>
<dbReference type="Gene3D" id="2.60.120.650">
    <property type="entry name" value="Cupin"/>
    <property type="match status" value="1"/>
</dbReference>
<dbReference type="SUPFAM" id="SSF51197">
    <property type="entry name" value="Clavaminate synthase-like"/>
    <property type="match status" value="1"/>
</dbReference>
<dbReference type="Proteomes" id="UP001388673">
    <property type="component" value="Unassembled WGS sequence"/>
</dbReference>
<comment type="caution">
    <text evidence="3">The sequence shown here is derived from an EMBL/GenBank/DDBJ whole genome shotgun (WGS) entry which is preliminary data.</text>
</comment>